<dbReference type="PANTHER" id="PTHR40266:SF2">
    <property type="entry name" value="TOXIN HIGB-1"/>
    <property type="match status" value="1"/>
</dbReference>
<name>A0A1X7PA01_9HYPH</name>
<dbReference type="EMBL" id="FXBL01000004">
    <property type="protein sequence ID" value="SMH47393.1"/>
    <property type="molecule type" value="Genomic_DNA"/>
</dbReference>
<dbReference type="Gene3D" id="3.30.2310.20">
    <property type="entry name" value="RelE-like"/>
    <property type="match status" value="1"/>
</dbReference>
<evidence type="ECO:0000313" key="1">
    <source>
        <dbReference type="EMBL" id="SMH47393.1"/>
    </source>
</evidence>
<accession>A0A1X7PA01</accession>
<dbReference type="OrthoDB" id="9801102at2"/>
<dbReference type="PANTHER" id="PTHR40266">
    <property type="entry name" value="TOXIN HIGB-1"/>
    <property type="match status" value="1"/>
</dbReference>
<protein>
    <submittedName>
        <fullName evidence="1">Proteic killer suppression protein</fullName>
    </submittedName>
</protein>
<proteinExistence type="predicted"/>
<gene>
    <name evidence="1" type="ORF">SAMN02982922_3513</name>
</gene>
<reference evidence="2" key="1">
    <citation type="submission" date="2017-04" db="EMBL/GenBank/DDBJ databases">
        <authorList>
            <person name="Varghese N."/>
            <person name="Submissions S."/>
        </authorList>
    </citation>
    <scope>NUCLEOTIDE SEQUENCE [LARGE SCALE GENOMIC DNA]</scope>
    <source>
        <strain evidence="2">B5P</strain>
    </source>
</reference>
<dbReference type="SUPFAM" id="SSF143011">
    <property type="entry name" value="RelE-like"/>
    <property type="match status" value="1"/>
</dbReference>
<dbReference type="RefSeq" id="WP_085465328.1">
    <property type="nucleotide sequence ID" value="NZ_FXBL01000004.1"/>
</dbReference>
<keyword evidence="2" id="KW-1185">Reference proteome</keyword>
<sequence>MIQSWGNSATRRFAEDGKSKFSGLDADRAIELLATLDAATSLGDLSPLASVALHKLSRDRKGQWAMTVNGPWRICFRFDAGHAFDVEIVDYH</sequence>
<dbReference type="InterPro" id="IPR007711">
    <property type="entry name" value="HigB-1"/>
</dbReference>
<evidence type="ECO:0000313" key="2">
    <source>
        <dbReference type="Proteomes" id="UP000193083"/>
    </source>
</evidence>
<dbReference type="InterPro" id="IPR035093">
    <property type="entry name" value="RelE/ParE_toxin_dom_sf"/>
</dbReference>
<dbReference type="AlphaFoldDB" id="A0A1X7PA01"/>
<organism evidence="1 2">
    <name type="scientific">Mesorhizobium australicum</name>
    <dbReference type="NCBI Taxonomy" id="536018"/>
    <lineage>
        <taxon>Bacteria</taxon>
        <taxon>Pseudomonadati</taxon>
        <taxon>Pseudomonadota</taxon>
        <taxon>Alphaproteobacteria</taxon>
        <taxon>Hyphomicrobiales</taxon>
        <taxon>Phyllobacteriaceae</taxon>
        <taxon>Mesorhizobium</taxon>
    </lineage>
</organism>
<dbReference type="Proteomes" id="UP000193083">
    <property type="component" value="Unassembled WGS sequence"/>
</dbReference>
<dbReference type="Pfam" id="PF05015">
    <property type="entry name" value="HigB-like_toxin"/>
    <property type="match status" value="1"/>
</dbReference>